<sequence length="162" mass="19073">MDTLILLLQEFDLEIKDKSRKDNLIADHLSDIVSPKDPTPIRETFLDEHLFAAKFIPWQIKGILEKMVNPNRKDWSILFNLDEDEAGNKRKLDIQKLEEIRNNAYKNEVIYKEKTKANHDKRISDKTFKKGSESAPIPFKIQVDFRKAKIKVVWPLCGYKYL</sequence>
<evidence type="ECO:0000313" key="2">
    <source>
        <dbReference type="Proteomes" id="UP000235145"/>
    </source>
</evidence>
<protein>
    <recommendedName>
        <fullName evidence="3">Reverse transcriptase domain-containing protein</fullName>
    </recommendedName>
</protein>
<keyword evidence="2" id="KW-1185">Reference proteome</keyword>
<comment type="caution">
    <text evidence="1">The sequence shown here is derived from an EMBL/GenBank/DDBJ whole genome shotgun (WGS) entry which is preliminary data.</text>
</comment>
<evidence type="ECO:0000313" key="1">
    <source>
        <dbReference type="EMBL" id="KAJ0216264.1"/>
    </source>
</evidence>
<dbReference type="AlphaFoldDB" id="A0A9R1XKK7"/>
<proteinExistence type="predicted"/>
<reference evidence="1 2" key="1">
    <citation type="journal article" date="2017" name="Nat. Commun.">
        <title>Genome assembly with in vitro proximity ligation data and whole-genome triplication in lettuce.</title>
        <authorList>
            <person name="Reyes-Chin-Wo S."/>
            <person name="Wang Z."/>
            <person name="Yang X."/>
            <person name="Kozik A."/>
            <person name="Arikit S."/>
            <person name="Song C."/>
            <person name="Xia L."/>
            <person name="Froenicke L."/>
            <person name="Lavelle D.O."/>
            <person name="Truco M.J."/>
            <person name="Xia R."/>
            <person name="Zhu S."/>
            <person name="Xu C."/>
            <person name="Xu H."/>
            <person name="Xu X."/>
            <person name="Cox K."/>
            <person name="Korf I."/>
            <person name="Meyers B.C."/>
            <person name="Michelmore R.W."/>
        </authorList>
    </citation>
    <scope>NUCLEOTIDE SEQUENCE [LARGE SCALE GENOMIC DNA]</scope>
    <source>
        <strain evidence="2">cv. Salinas</strain>
        <tissue evidence="1">Seedlings</tissue>
    </source>
</reference>
<accession>A0A9R1XKK7</accession>
<dbReference type="EMBL" id="NBSK02000003">
    <property type="protein sequence ID" value="KAJ0216264.1"/>
    <property type="molecule type" value="Genomic_DNA"/>
</dbReference>
<gene>
    <name evidence="1" type="ORF">LSAT_V11C300141120</name>
</gene>
<name>A0A9R1XKK7_LACSA</name>
<evidence type="ECO:0008006" key="3">
    <source>
        <dbReference type="Google" id="ProtNLM"/>
    </source>
</evidence>
<dbReference type="Proteomes" id="UP000235145">
    <property type="component" value="Unassembled WGS sequence"/>
</dbReference>
<organism evidence="1 2">
    <name type="scientific">Lactuca sativa</name>
    <name type="common">Garden lettuce</name>
    <dbReference type="NCBI Taxonomy" id="4236"/>
    <lineage>
        <taxon>Eukaryota</taxon>
        <taxon>Viridiplantae</taxon>
        <taxon>Streptophyta</taxon>
        <taxon>Embryophyta</taxon>
        <taxon>Tracheophyta</taxon>
        <taxon>Spermatophyta</taxon>
        <taxon>Magnoliopsida</taxon>
        <taxon>eudicotyledons</taxon>
        <taxon>Gunneridae</taxon>
        <taxon>Pentapetalae</taxon>
        <taxon>asterids</taxon>
        <taxon>campanulids</taxon>
        <taxon>Asterales</taxon>
        <taxon>Asteraceae</taxon>
        <taxon>Cichorioideae</taxon>
        <taxon>Cichorieae</taxon>
        <taxon>Lactucinae</taxon>
        <taxon>Lactuca</taxon>
    </lineage>
</organism>